<evidence type="ECO:0000313" key="3">
    <source>
        <dbReference type="Proteomes" id="UP000225821"/>
    </source>
</evidence>
<proteinExistence type="predicted"/>
<keyword evidence="1" id="KW-0812">Transmembrane</keyword>
<dbReference type="Proteomes" id="UP000225821">
    <property type="component" value="Segment"/>
</dbReference>
<organism evidence="2 3">
    <name type="scientific">Pseudomonas phage pf16</name>
    <dbReference type="NCBI Taxonomy" id="1815630"/>
    <lineage>
        <taxon>Viruses</taxon>
        <taxon>Duplodnaviria</taxon>
        <taxon>Heunggongvirae</taxon>
        <taxon>Uroviricota</taxon>
        <taxon>Caudoviricetes</taxon>
        <taxon>Chakrabartyvirus</taxon>
        <taxon>Chakrabartyvirus pf16</taxon>
    </lineage>
</organism>
<accession>A0A1S5R3M8</accession>
<keyword evidence="1" id="KW-0472">Membrane</keyword>
<dbReference type="EMBL" id="KU873925">
    <property type="protein sequence ID" value="AND75008.1"/>
    <property type="molecule type" value="Genomic_DNA"/>
</dbReference>
<protein>
    <submittedName>
        <fullName evidence="2">Uncharacterized protein</fullName>
    </submittedName>
</protein>
<keyword evidence="3" id="KW-1185">Reference proteome</keyword>
<sequence>MFTIATLGGIMMSIGAFLSFKGKVYQAVATYLLADVCWVWLAYDKQDWQALFFTGLGTALGLAAFIKMYLGMMRKNLDLDKQEKH</sequence>
<evidence type="ECO:0000313" key="2">
    <source>
        <dbReference type="EMBL" id="AND75008.1"/>
    </source>
</evidence>
<evidence type="ECO:0000256" key="1">
    <source>
        <dbReference type="SAM" id="Phobius"/>
    </source>
</evidence>
<keyword evidence="1" id="KW-1133">Transmembrane helix</keyword>
<feature type="transmembrane region" description="Helical" evidence="1">
    <location>
        <begin position="49"/>
        <end position="70"/>
    </location>
</feature>
<gene>
    <name evidence="2" type="ORF">pf16_85</name>
</gene>
<reference evidence="2 3" key="1">
    <citation type="submission" date="2016-03" db="EMBL/GenBank/DDBJ databases">
        <title>Characterisation of pf16 and phiPMW: Two novel phages infecting Pseudomonas putida PpG1.</title>
        <authorList>
            <person name="Magill D.J."/>
            <person name="Krylov V.N."/>
            <person name="Shaburova O.V."/>
            <person name="Allen C.C.R."/>
            <person name="McGrath J.W."/>
            <person name="Quinn J.P."/>
            <person name="Kulakov L.A."/>
        </authorList>
    </citation>
    <scope>NUCLEOTIDE SEQUENCE [LARGE SCALE GENOMIC DNA]</scope>
</reference>
<name>A0A1S5R3M8_9CAUD</name>